<feature type="region of interest" description="Disordered" evidence="1">
    <location>
        <begin position="474"/>
        <end position="498"/>
    </location>
</feature>
<proteinExistence type="predicted"/>
<comment type="caution">
    <text evidence="3">The sequence shown here is derived from an EMBL/GenBank/DDBJ whole genome shotgun (WGS) entry which is preliminary data.</text>
</comment>
<protein>
    <submittedName>
        <fullName evidence="3">Uncharacterized protein</fullName>
    </submittedName>
</protein>
<feature type="transmembrane region" description="Helical" evidence="2">
    <location>
        <begin position="41"/>
        <end position="59"/>
    </location>
</feature>
<organism evidence="3 4">
    <name type="scientific">Ruegeria pomeroyi</name>
    <dbReference type="NCBI Taxonomy" id="89184"/>
    <lineage>
        <taxon>Bacteria</taxon>
        <taxon>Pseudomonadati</taxon>
        <taxon>Pseudomonadota</taxon>
        <taxon>Alphaproteobacteria</taxon>
        <taxon>Rhodobacterales</taxon>
        <taxon>Roseobacteraceae</taxon>
        <taxon>Ruegeria</taxon>
    </lineage>
</organism>
<feature type="transmembrane region" description="Helical" evidence="2">
    <location>
        <begin position="428"/>
        <end position="445"/>
    </location>
</feature>
<sequence>MPIHMRPTRQEQMPNPVAYLMLMLWPIACAFLFTRLPLQRAIIWGILGAYLILPPVAEFDLPLVPSMNKDSIAAVGTFLACLFVARKRVPLIPDSWPVRVLLFSFVLCAVPTVLTNREPLIFEMAMQAEPIRFFTNYVPGMGLRDLLSIILSQLIILLPFFLGRAHLADEAGLRNLVLAMAVAGLAYSLPSIFEILFAPVLNIYIYGFFQHDFNQMIREGGFRPIVFMPHGLWLAFFMTTAVLSVAALTRHSRAKIRERWAGALVYMLLVLNACKSLAALGYGIALTPVVLFLRRKAVLRIALGIAALAIAYPALRNIGVIPLDAILERAAAISSERAQSLEFRFTNEEQLLDRAHLKPWFGWGGWNRNLVLDDETGLIITIPDGAWIIAFGTFGWLGYIAKMGLLAAPIAMMTWQSRKMKSAEISDFAAPLALILAATMTDMLLNDTLTPFTWLCAGAVLGYVERLRRPVTETKRDSQARAPVLGRHLPSDETRPVL</sequence>
<name>A0A9Q3WIW1_9RHOB</name>
<evidence type="ECO:0000313" key="3">
    <source>
        <dbReference type="EMBL" id="MCE8536644.1"/>
    </source>
</evidence>
<dbReference type="Proteomes" id="UP000813672">
    <property type="component" value="Unassembled WGS sequence"/>
</dbReference>
<evidence type="ECO:0000313" key="4">
    <source>
        <dbReference type="Proteomes" id="UP000813672"/>
    </source>
</evidence>
<feature type="transmembrane region" description="Helical" evidence="2">
    <location>
        <begin position="96"/>
        <end position="114"/>
    </location>
</feature>
<feature type="compositionally biased region" description="Basic and acidic residues" evidence="1">
    <location>
        <begin position="489"/>
        <end position="498"/>
    </location>
</feature>
<feature type="transmembrane region" description="Helical" evidence="2">
    <location>
        <begin position="260"/>
        <end position="285"/>
    </location>
</feature>
<dbReference type="EMBL" id="JAGQAF010000002">
    <property type="protein sequence ID" value="MCE8536644.1"/>
    <property type="molecule type" value="Genomic_DNA"/>
</dbReference>
<evidence type="ECO:0000256" key="1">
    <source>
        <dbReference type="SAM" id="MobiDB-lite"/>
    </source>
</evidence>
<evidence type="ECO:0000256" key="2">
    <source>
        <dbReference type="SAM" id="Phobius"/>
    </source>
</evidence>
<feature type="transmembrane region" description="Helical" evidence="2">
    <location>
        <begin position="386"/>
        <end position="408"/>
    </location>
</feature>
<keyword evidence="2" id="KW-0472">Membrane</keyword>
<feature type="transmembrane region" description="Helical" evidence="2">
    <location>
        <begin position="146"/>
        <end position="165"/>
    </location>
</feature>
<feature type="transmembrane region" description="Helical" evidence="2">
    <location>
        <begin position="16"/>
        <end position="34"/>
    </location>
</feature>
<feature type="transmembrane region" description="Helical" evidence="2">
    <location>
        <begin position="177"/>
        <end position="205"/>
    </location>
</feature>
<reference evidence="3" key="1">
    <citation type="journal article" date="2021" name="Environ. Microbiol.">
        <title>Cryptic niche differentiation of novel sediment ecotypes of Rugeria pomeroyi correlates with nitrate respiration.</title>
        <authorList>
            <person name="Lin X."/>
            <person name="McNichol J."/>
            <person name="Chu X."/>
            <person name="Qian Y."/>
            <person name="Luo H."/>
        </authorList>
    </citation>
    <scope>NUCLEOTIDE SEQUENCE</scope>
    <source>
        <strain evidence="3">SZCCDBB064</strain>
    </source>
</reference>
<feature type="transmembrane region" description="Helical" evidence="2">
    <location>
        <begin position="225"/>
        <end position="248"/>
    </location>
</feature>
<keyword evidence="2" id="KW-0812">Transmembrane</keyword>
<accession>A0A9Q3WIW1</accession>
<keyword evidence="2" id="KW-1133">Transmembrane helix</keyword>
<dbReference type="AlphaFoldDB" id="A0A9Q3WIW1"/>
<gene>
    <name evidence="3" type="ORF">KBY27_04175</name>
</gene>
<feature type="transmembrane region" description="Helical" evidence="2">
    <location>
        <begin position="297"/>
        <end position="315"/>
    </location>
</feature>